<dbReference type="RefSeq" id="WP_094604402.1">
    <property type="nucleotide sequence ID" value="NZ_CP155573.1"/>
</dbReference>
<dbReference type="InterPro" id="IPR000835">
    <property type="entry name" value="HTH_MarR-typ"/>
</dbReference>
<name>A0ABZ3ITV3_9FIRM</name>
<evidence type="ECO:0000313" key="6">
    <source>
        <dbReference type="Proteomes" id="UP000216752"/>
    </source>
</evidence>
<proteinExistence type="predicted"/>
<feature type="domain" description="HTH marR-type" evidence="4">
    <location>
        <begin position="9"/>
        <end position="143"/>
    </location>
</feature>
<sequence length="152" mass="17660">MHSQSKTVHEIMIRIINKVSSLMAEPRDFGIDELLHNSEIHMVDMIGRNPGINVTEIAQKLGITKGAIPKIIRKLIQKGLIYRYQSKDNKRIGQFELTAKGQIAFQQHIEFHRNFDNIIIQTFDSVSEEKLHFLNEIMSEVEQHIDKIRQSK</sequence>
<dbReference type="PROSITE" id="PS50995">
    <property type="entry name" value="HTH_MARR_2"/>
    <property type="match status" value="1"/>
</dbReference>
<keyword evidence="3" id="KW-0804">Transcription</keyword>
<dbReference type="SUPFAM" id="SSF46785">
    <property type="entry name" value="Winged helix' DNA-binding domain"/>
    <property type="match status" value="1"/>
</dbReference>
<dbReference type="InterPro" id="IPR036388">
    <property type="entry name" value="WH-like_DNA-bd_sf"/>
</dbReference>
<dbReference type="PROSITE" id="PS01117">
    <property type="entry name" value="HTH_MARR_1"/>
    <property type="match status" value="1"/>
</dbReference>
<keyword evidence="1" id="KW-0805">Transcription regulation</keyword>
<gene>
    <name evidence="5" type="ORF">SPSIL_053750</name>
</gene>
<dbReference type="Gene3D" id="1.10.10.10">
    <property type="entry name" value="Winged helix-like DNA-binding domain superfamily/Winged helix DNA-binding domain"/>
    <property type="match status" value="1"/>
</dbReference>
<evidence type="ECO:0000313" key="5">
    <source>
        <dbReference type="EMBL" id="XFO69145.1"/>
    </source>
</evidence>
<reference evidence="5" key="1">
    <citation type="submission" date="2024-05" db="EMBL/GenBank/DDBJ databases">
        <title>Isolation and characterization of Sporomusa carbonis sp. nov., a carboxydotrophic hydrogenogen in the genus of Sporomusa isolated from a charcoal burning pile.</title>
        <authorList>
            <person name="Boeer T."/>
            <person name="Rosenbaum F."/>
            <person name="Eysell L."/>
            <person name="Mueller V."/>
            <person name="Daniel R."/>
            <person name="Poehlein A."/>
        </authorList>
    </citation>
    <scope>NUCLEOTIDE SEQUENCE [LARGE SCALE GENOMIC DNA]</scope>
    <source>
        <strain evidence="5">DSM 10669</strain>
    </source>
</reference>
<dbReference type="Pfam" id="PF01047">
    <property type="entry name" value="MarR"/>
    <property type="match status" value="1"/>
</dbReference>
<dbReference type="InterPro" id="IPR036390">
    <property type="entry name" value="WH_DNA-bd_sf"/>
</dbReference>
<evidence type="ECO:0000256" key="1">
    <source>
        <dbReference type="ARBA" id="ARBA00023015"/>
    </source>
</evidence>
<evidence type="ECO:0000256" key="3">
    <source>
        <dbReference type="ARBA" id="ARBA00023163"/>
    </source>
</evidence>
<keyword evidence="2" id="KW-0238">DNA-binding</keyword>
<evidence type="ECO:0000256" key="2">
    <source>
        <dbReference type="ARBA" id="ARBA00023125"/>
    </source>
</evidence>
<dbReference type="SMART" id="SM00347">
    <property type="entry name" value="HTH_MARR"/>
    <property type="match status" value="1"/>
</dbReference>
<dbReference type="PANTHER" id="PTHR35790">
    <property type="entry name" value="HTH-TYPE TRANSCRIPTIONAL REGULATOR PCHR"/>
    <property type="match status" value="1"/>
</dbReference>
<dbReference type="InterPro" id="IPR052067">
    <property type="entry name" value="Metal_resp_HTH_trans_reg"/>
</dbReference>
<evidence type="ECO:0000259" key="4">
    <source>
        <dbReference type="PROSITE" id="PS50995"/>
    </source>
</evidence>
<organism evidence="5 6">
    <name type="scientific">Sporomusa silvacetica DSM 10669</name>
    <dbReference type="NCBI Taxonomy" id="1123289"/>
    <lineage>
        <taxon>Bacteria</taxon>
        <taxon>Bacillati</taxon>
        <taxon>Bacillota</taxon>
        <taxon>Negativicutes</taxon>
        <taxon>Selenomonadales</taxon>
        <taxon>Sporomusaceae</taxon>
        <taxon>Sporomusa</taxon>
    </lineage>
</organism>
<keyword evidence="6" id="KW-1185">Reference proteome</keyword>
<accession>A0ABZ3ITV3</accession>
<protein>
    <recommendedName>
        <fullName evidence="4">HTH marR-type domain-containing protein</fullName>
    </recommendedName>
</protein>
<dbReference type="PRINTS" id="PR00598">
    <property type="entry name" value="HTHMARR"/>
</dbReference>
<dbReference type="Proteomes" id="UP000216752">
    <property type="component" value="Chromosome"/>
</dbReference>
<dbReference type="InterPro" id="IPR023187">
    <property type="entry name" value="Tscrpt_reg_MarR-type_CS"/>
</dbReference>
<dbReference type="EMBL" id="CP155573">
    <property type="protein sequence ID" value="XFO69145.1"/>
    <property type="molecule type" value="Genomic_DNA"/>
</dbReference>
<dbReference type="PANTHER" id="PTHR35790:SF4">
    <property type="entry name" value="HTH-TYPE TRANSCRIPTIONAL REGULATOR PCHR"/>
    <property type="match status" value="1"/>
</dbReference>